<proteinExistence type="predicted"/>
<evidence type="ECO:0000313" key="1">
    <source>
        <dbReference type="EMBL" id="RYR14724.1"/>
    </source>
</evidence>
<accession>A0A444ZKN2</accession>
<protein>
    <submittedName>
        <fullName evidence="1">Uncharacterized protein</fullName>
    </submittedName>
</protein>
<reference evidence="1 2" key="1">
    <citation type="submission" date="2019-01" db="EMBL/GenBank/DDBJ databases">
        <title>Sequencing of cultivated peanut Arachis hypogaea provides insights into genome evolution and oil improvement.</title>
        <authorList>
            <person name="Chen X."/>
        </authorList>
    </citation>
    <scope>NUCLEOTIDE SEQUENCE [LARGE SCALE GENOMIC DNA]</scope>
    <source>
        <strain evidence="2">cv. Fuhuasheng</strain>
        <tissue evidence="1">Leaves</tissue>
    </source>
</reference>
<keyword evidence="2" id="KW-1185">Reference proteome</keyword>
<gene>
    <name evidence="1" type="ORF">Ahy_B04g071404</name>
</gene>
<name>A0A444ZKN2_ARAHY</name>
<organism evidence="1 2">
    <name type="scientific">Arachis hypogaea</name>
    <name type="common">Peanut</name>
    <dbReference type="NCBI Taxonomy" id="3818"/>
    <lineage>
        <taxon>Eukaryota</taxon>
        <taxon>Viridiplantae</taxon>
        <taxon>Streptophyta</taxon>
        <taxon>Embryophyta</taxon>
        <taxon>Tracheophyta</taxon>
        <taxon>Spermatophyta</taxon>
        <taxon>Magnoliopsida</taxon>
        <taxon>eudicotyledons</taxon>
        <taxon>Gunneridae</taxon>
        <taxon>Pentapetalae</taxon>
        <taxon>rosids</taxon>
        <taxon>fabids</taxon>
        <taxon>Fabales</taxon>
        <taxon>Fabaceae</taxon>
        <taxon>Papilionoideae</taxon>
        <taxon>50 kb inversion clade</taxon>
        <taxon>dalbergioids sensu lato</taxon>
        <taxon>Dalbergieae</taxon>
        <taxon>Pterocarpus clade</taxon>
        <taxon>Arachis</taxon>
    </lineage>
</organism>
<comment type="caution">
    <text evidence="1">The sequence shown here is derived from an EMBL/GenBank/DDBJ whole genome shotgun (WGS) entry which is preliminary data.</text>
</comment>
<dbReference type="PANTHER" id="PTHR33257:SF58">
    <property type="entry name" value="REJ DOMAIN-CONTAINING PROTEIN"/>
    <property type="match status" value="1"/>
</dbReference>
<dbReference type="PANTHER" id="PTHR33257">
    <property type="entry name" value="OS05G0165500 PROTEIN"/>
    <property type="match status" value="1"/>
</dbReference>
<dbReference type="STRING" id="3818.A0A444ZKN2"/>
<dbReference type="EMBL" id="SDMP01000014">
    <property type="protein sequence ID" value="RYR14724.1"/>
    <property type="molecule type" value="Genomic_DNA"/>
</dbReference>
<sequence>MVSGKAIEVPQQGTVLQIKQDDKFFCRLLSKENSMSLPSFRDAAVTVPFVWESQPGTPKYEFSEDALPPLTPPPSYYFNNNNTMKKIGSCSRSNSKKKLLMALFPKLMNLKKAILPSNCSSSPPSFDSSFSSPSNCSSSWSSSDSSSKVVGRRRRFLSHGSSFDFRGDHDEDGDDVTSPNSTLCFGIHCSTTFNKSNNSNNGDSLWRM</sequence>
<dbReference type="AlphaFoldDB" id="A0A444ZKN2"/>
<dbReference type="Proteomes" id="UP000289738">
    <property type="component" value="Chromosome B04"/>
</dbReference>
<dbReference type="Gramene" id="arahy.Tifrunner.gnm2.ann2.Ah14g348100.1">
    <property type="protein sequence ID" value="arahy.Tifrunner.gnm2.ann2.Ah14g348100.1-CDS-1"/>
    <property type="gene ID" value="arahy.Tifrunner.gnm2.ann2.Ah14g348100"/>
</dbReference>
<dbReference type="OrthoDB" id="691043at2759"/>
<evidence type="ECO:0000313" key="2">
    <source>
        <dbReference type="Proteomes" id="UP000289738"/>
    </source>
</evidence>